<dbReference type="GO" id="GO:0008286">
    <property type="term" value="P:insulin receptor signaling pathway"/>
    <property type="evidence" value="ECO:0007669"/>
    <property type="project" value="TreeGrafter"/>
</dbReference>
<evidence type="ECO:0000256" key="7">
    <source>
        <dbReference type="ARBA" id="ARBA00023306"/>
    </source>
</evidence>
<dbReference type="Gene3D" id="1.20.1270.60">
    <property type="entry name" value="Arfaptin homology (AH) domain/BAR domain"/>
    <property type="match status" value="1"/>
</dbReference>
<dbReference type="GO" id="GO:0042995">
    <property type="term" value="C:cell projection"/>
    <property type="evidence" value="ECO:0007669"/>
    <property type="project" value="UniProtKB-SubCell"/>
</dbReference>
<dbReference type="InterPro" id="IPR006020">
    <property type="entry name" value="PTB/PI_dom"/>
</dbReference>
<feature type="domain" description="PID" evidence="10">
    <location>
        <begin position="593"/>
        <end position="729"/>
    </location>
</feature>
<feature type="compositionally biased region" description="Polar residues" evidence="9">
    <location>
        <begin position="765"/>
        <end position="784"/>
    </location>
</feature>
<dbReference type="GO" id="GO:0042802">
    <property type="term" value="F:identical protein binding"/>
    <property type="evidence" value="ECO:0007669"/>
    <property type="project" value="InterPro"/>
</dbReference>
<feature type="compositionally biased region" description="Basic residues" evidence="9">
    <location>
        <begin position="52"/>
        <end position="61"/>
    </location>
</feature>
<dbReference type="InterPro" id="IPR047181">
    <property type="entry name" value="DP13A/B"/>
</dbReference>
<comment type="subcellular location">
    <subcellularLocation>
        <location evidence="2">Cell projection</location>
    </subcellularLocation>
    <subcellularLocation>
        <location evidence="4">Cytoplasmic vesicle</location>
    </subcellularLocation>
    <subcellularLocation>
        <location evidence="3">Endosome membrane</location>
        <topology evidence="3">Peripheral membrane protein</topology>
    </subcellularLocation>
    <subcellularLocation>
        <location evidence="1">Nucleus</location>
    </subcellularLocation>
</comment>
<evidence type="ECO:0000256" key="5">
    <source>
        <dbReference type="ARBA" id="ARBA00023242"/>
    </source>
</evidence>
<accession>A0A8I5NPR4</accession>
<keyword evidence="12" id="KW-1185">Reference proteome</keyword>
<evidence type="ECO:0000313" key="11">
    <source>
        <dbReference type="Ensembl" id="ENSPANP00000060890.1"/>
    </source>
</evidence>
<evidence type="ECO:0000256" key="4">
    <source>
        <dbReference type="ARBA" id="ARBA00004541"/>
    </source>
</evidence>
<dbReference type="SUPFAM" id="SSF103657">
    <property type="entry name" value="BAR/IMD domain-like"/>
    <property type="match status" value="1"/>
</dbReference>
<dbReference type="SMART" id="SM00462">
    <property type="entry name" value="PTB"/>
    <property type="match status" value="1"/>
</dbReference>
<dbReference type="PANTHER" id="PTHR46415">
    <property type="entry name" value="ADAPTOR PROTEIN, PHOSPHOTYROSINE INTERACTION, PH DOMAIN AND LEUCINE ZIPPER-CONTAINING 2"/>
    <property type="match status" value="1"/>
</dbReference>
<dbReference type="CDD" id="cd13158">
    <property type="entry name" value="PTB_APPL"/>
    <property type="match status" value="1"/>
</dbReference>
<dbReference type="InterPro" id="IPR004148">
    <property type="entry name" value="BAR_dom"/>
</dbReference>
<keyword evidence="8" id="KW-0968">Cytoplasmic vesicle</keyword>
<dbReference type="InterPro" id="IPR047237">
    <property type="entry name" value="PTB_APPL"/>
</dbReference>
<dbReference type="Pfam" id="PF00640">
    <property type="entry name" value="PID"/>
    <property type="match status" value="1"/>
</dbReference>
<feature type="compositionally biased region" description="Basic and acidic residues" evidence="9">
    <location>
        <begin position="791"/>
        <end position="800"/>
    </location>
</feature>
<dbReference type="Ensembl" id="ENSPANT00000071934.1">
    <property type="protein sequence ID" value="ENSPANP00000060890.1"/>
    <property type="gene ID" value="ENSPANG00000026400.4"/>
</dbReference>
<evidence type="ECO:0000256" key="8">
    <source>
        <dbReference type="ARBA" id="ARBA00023329"/>
    </source>
</evidence>
<dbReference type="SUPFAM" id="SSF50729">
    <property type="entry name" value="PH domain-like"/>
    <property type="match status" value="1"/>
</dbReference>
<keyword evidence="5" id="KW-0539">Nucleus</keyword>
<proteinExistence type="predicted"/>
<feature type="region of interest" description="Disordered" evidence="9">
    <location>
        <begin position="488"/>
        <end position="525"/>
    </location>
</feature>
<protein>
    <submittedName>
        <fullName evidence="11">Adaptor protein, phosphotyrosine interacting with PH domain and leucine zipper 1</fullName>
    </submittedName>
</protein>
<evidence type="ECO:0000256" key="9">
    <source>
        <dbReference type="SAM" id="MobiDB-lite"/>
    </source>
</evidence>
<name>A0A8I5NPR4_PAPAN</name>
<evidence type="ECO:0000256" key="3">
    <source>
        <dbReference type="ARBA" id="ARBA00004481"/>
    </source>
</evidence>
<dbReference type="FunFam" id="1.20.1270.60:FF:000034">
    <property type="entry name" value="DCC-interacting protein 13-alpha isoform X2"/>
    <property type="match status" value="1"/>
</dbReference>
<reference evidence="11" key="3">
    <citation type="submission" date="2025-09" db="UniProtKB">
        <authorList>
            <consortium name="Ensembl"/>
        </authorList>
    </citation>
    <scope>IDENTIFICATION</scope>
</reference>
<evidence type="ECO:0000256" key="1">
    <source>
        <dbReference type="ARBA" id="ARBA00004123"/>
    </source>
</evidence>
<dbReference type="GO" id="GO:0043422">
    <property type="term" value="F:protein kinase B binding"/>
    <property type="evidence" value="ECO:0007669"/>
    <property type="project" value="TreeGrafter"/>
</dbReference>
<sequence>MLREKSTRPKFPRVALTRGSGSSRQQAEEETGSCDSNTNTRVQGRPSQGSHCHLRRFRRPRSRESLAPHGNLPSAAAQRMGVPGSQWTRREAGQGGRGGGISLTAARRLEKAVRAGTAAAPAGEGGPGSAAVGGRAWGAVGGRCVSCRRPPSATMPGIDKLPIEETLEDSPQTRSLLGVFEEDATAISNYMNQLYQAMHRIYDAQNELSAATHLTSKLLKEYEKQRFPLGGDDEVMSSTLQQFSKVIDELSSCHAVLSTQLADAMMFPITQFKERDLKEILTLKEVFQIASNDHDAAINRYSRLSKKRENDKVKYEVTEDVYTSRKKQHQTMMHYFCALNTLQYKKKIALLEPLLGYMQAQISFFKMGSENLNEQLEEFLANIGTSVQNVRREMDSDIETMQQTIEDLEVASDPLYVPDPDPTKFPVNRNLTRKAGYLNARKSSILQAESKKDHEEWICTINNISKQIYLSENPEETAARVNQSALEAVTPSPSFQQRHESLRPAAGQSRPPTARTSSSGSLGSESTNLAALSLDSLVAPDTPIQFDIISPVCEDQPGQAKAFGQGGRRTNPFGESGGIIKSETEDSILHQLFIVRFLGSMEVKSDDHPDVVYETMRQILAARAIHNIFRMTESHLLVTCDCLKLIDPQTQVTRLTFPLPCVVLYATHQENKRLFGFVLRTSSGRSESNLSSVCYIFESNNEGEKICDSVGLAKQIALHAELDRRASEKQKEIERVKEKQQKELNKQKQIEKDLEEQSRLIAASSRPNQASSEGQFVVLSSSQSEESDLGEGGKKRESEA</sequence>
<evidence type="ECO:0000256" key="2">
    <source>
        <dbReference type="ARBA" id="ARBA00004316"/>
    </source>
</evidence>
<gene>
    <name evidence="11" type="primary">APPL1</name>
</gene>
<dbReference type="FunFam" id="2.30.29.30:FF:000178">
    <property type="entry name" value="DCC-interacting protein 13-alpha isoform X2"/>
    <property type="match status" value="1"/>
</dbReference>
<evidence type="ECO:0000259" key="10">
    <source>
        <dbReference type="PROSITE" id="PS01179"/>
    </source>
</evidence>
<dbReference type="Gene3D" id="2.30.29.30">
    <property type="entry name" value="Pleckstrin-homology domain (PH domain)/Phosphotyrosine-binding domain (PTB)"/>
    <property type="match status" value="1"/>
</dbReference>
<dbReference type="InterPro" id="IPR037929">
    <property type="entry name" value="DP13A_BAR"/>
</dbReference>
<evidence type="ECO:0000256" key="6">
    <source>
        <dbReference type="ARBA" id="ARBA00023273"/>
    </source>
</evidence>
<dbReference type="InterPro" id="IPR011993">
    <property type="entry name" value="PH-like_dom_sf"/>
</dbReference>
<feature type="region of interest" description="Disordered" evidence="9">
    <location>
        <begin position="1"/>
        <end position="100"/>
    </location>
</feature>
<dbReference type="GeneTree" id="ENSGT00940000156624"/>
<feature type="compositionally biased region" description="Polar residues" evidence="9">
    <location>
        <begin position="33"/>
        <end position="50"/>
    </location>
</feature>
<keyword evidence="7" id="KW-0131">Cell cycle</keyword>
<dbReference type="Pfam" id="PF16746">
    <property type="entry name" value="BAR_3"/>
    <property type="match status" value="1"/>
</dbReference>
<organism evidence="11 12">
    <name type="scientific">Papio anubis</name>
    <name type="common">Olive baboon</name>
    <dbReference type="NCBI Taxonomy" id="9555"/>
    <lineage>
        <taxon>Eukaryota</taxon>
        <taxon>Metazoa</taxon>
        <taxon>Chordata</taxon>
        <taxon>Craniata</taxon>
        <taxon>Vertebrata</taxon>
        <taxon>Euteleostomi</taxon>
        <taxon>Mammalia</taxon>
        <taxon>Eutheria</taxon>
        <taxon>Euarchontoglires</taxon>
        <taxon>Primates</taxon>
        <taxon>Haplorrhini</taxon>
        <taxon>Catarrhini</taxon>
        <taxon>Cercopithecidae</taxon>
        <taxon>Cercopithecinae</taxon>
        <taxon>Papio</taxon>
    </lineage>
</organism>
<feature type="compositionally biased region" description="Basic and acidic residues" evidence="9">
    <location>
        <begin position="736"/>
        <end position="758"/>
    </location>
</feature>
<feature type="region of interest" description="Disordered" evidence="9">
    <location>
        <begin position="736"/>
        <end position="800"/>
    </location>
</feature>
<reference evidence="11" key="2">
    <citation type="submission" date="2025-08" db="UniProtKB">
        <authorList>
            <consortium name="Ensembl"/>
        </authorList>
    </citation>
    <scope>IDENTIFICATION</scope>
</reference>
<dbReference type="PROSITE" id="PS01179">
    <property type="entry name" value="PID"/>
    <property type="match status" value="1"/>
</dbReference>
<dbReference type="PANTHER" id="PTHR46415:SF3">
    <property type="entry name" value="DCC-INTERACTING PROTEIN 13-ALPHA"/>
    <property type="match status" value="1"/>
</dbReference>
<reference evidence="11 12" key="1">
    <citation type="submission" date="2012-03" db="EMBL/GenBank/DDBJ databases">
        <title>Whole Genome Assembly of Papio anubis.</title>
        <authorList>
            <person name="Liu Y.L."/>
            <person name="Abraham K.A."/>
            <person name="Akbar H.A."/>
            <person name="Ali S.A."/>
            <person name="Anosike U.A."/>
            <person name="Aqrawi P.A."/>
            <person name="Arias F.A."/>
            <person name="Attaway T.A."/>
            <person name="Awwad R.A."/>
            <person name="Babu C.B."/>
            <person name="Bandaranaike D.B."/>
            <person name="Battles P.B."/>
            <person name="Bell A.B."/>
            <person name="Beltran B.B."/>
            <person name="Berhane-Mersha D.B."/>
            <person name="Bess C.B."/>
            <person name="Bickham C.B."/>
            <person name="Bolden T.B."/>
            <person name="Carter K.C."/>
            <person name="Chau D.C."/>
            <person name="Chavez A.C."/>
            <person name="Clerc-Blankenburg K.C."/>
            <person name="Coyle M.C."/>
            <person name="Dao M.D."/>
            <person name="Davila M.L.D."/>
            <person name="Davy-Carroll L.D."/>
            <person name="Denson S.D."/>
            <person name="Dinh H.D."/>
            <person name="Fernandez S.F."/>
            <person name="Fernando P.F."/>
            <person name="Forbes L.F."/>
            <person name="Francis C.F."/>
            <person name="Francisco L.F."/>
            <person name="Fu Q.F."/>
            <person name="Garcia-Iii R.G."/>
            <person name="Garrett T.G."/>
            <person name="Gross S.G."/>
            <person name="Gubbala S.G."/>
            <person name="Hirani K.H."/>
            <person name="Hogues M.H."/>
            <person name="Hollins B.H."/>
            <person name="Jackson L.J."/>
            <person name="Javaid M.J."/>
            <person name="Jhangiani S.J."/>
            <person name="Johnson A.J."/>
            <person name="Johnson B.J."/>
            <person name="Jones J.J."/>
            <person name="Joshi V.J."/>
            <person name="Kalu J.K."/>
            <person name="Khan N.K."/>
            <person name="Korchina V.K."/>
            <person name="Kovar C.K."/>
            <person name="Lago L.L."/>
            <person name="Lara F.L."/>
            <person name="Le T.-K.L."/>
            <person name="Lee S.L."/>
            <person name="Legall-Iii F.L."/>
            <person name="Lemon S.L."/>
            <person name="Liu J.L."/>
            <person name="Liu Y.-S.L."/>
            <person name="Liyanage D.L."/>
            <person name="Lopez J.L."/>
            <person name="Lorensuhewa L.L."/>
            <person name="Mata R.M."/>
            <person name="Mathew T.M."/>
            <person name="Mercado C.M."/>
            <person name="Mercado I.M."/>
            <person name="Morales K.M."/>
            <person name="Morgan M.M."/>
            <person name="Munidasa M.M."/>
            <person name="Ngo D.N."/>
            <person name="Nguyen L.N."/>
            <person name="Nguyen T.N."/>
            <person name="Nguyen N.N."/>
            <person name="Obregon M.O."/>
            <person name="Okwuonu G.O."/>
            <person name="Ongeri F.O."/>
            <person name="Onwere C.O."/>
            <person name="Osifeso I.O."/>
            <person name="Parra A.P."/>
            <person name="Patil S.P."/>
            <person name="Perez A.P."/>
            <person name="Perez Y.P."/>
            <person name="Pham C.P."/>
            <person name="Pu L.-L.P."/>
            <person name="Puazo M.P."/>
            <person name="Quiroz J.Q."/>
            <person name="Rouhana J.R."/>
            <person name="Ruiz M.R."/>
            <person name="Ruiz S.-J.R."/>
            <person name="Saada N.S."/>
            <person name="Santibanez J.S."/>
            <person name="Scheel M.S."/>
            <person name="Schneider B.S."/>
            <person name="Simmons D.S."/>
            <person name="Sisson I.S."/>
            <person name="Tang L.-Y.T."/>
            <person name="Thornton R.T."/>
            <person name="Tisius J.T."/>
            <person name="Toledanes G.T."/>
            <person name="Trejos Z.T."/>
            <person name="Usmani K.U."/>
            <person name="Varghese R.V."/>
            <person name="Vattathil S.V."/>
            <person name="Vee V.V."/>
            <person name="Walker D.W."/>
            <person name="Weissenberger G.W."/>
            <person name="White C.W."/>
            <person name="Williams A.W."/>
            <person name="Woodworth J.W."/>
            <person name="Wright R.W."/>
            <person name="Zhu Y.Z."/>
            <person name="Han Y.H."/>
            <person name="Newsham I.N."/>
            <person name="Nazareth L.N."/>
            <person name="Worley K.W."/>
            <person name="Muzny D.M."/>
            <person name="Rogers J.R."/>
            <person name="Gibbs R.G."/>
        </authorList>
    </citation>
    <scope>NUCLEOTIDE SEQUENCE [LARGE SCALE GENOMIC DNA]</scope>
</reference>
<dbReference type="Proteomes" id="UP000028761">
    <property type="component" value="Chromosome 2"/>
</dbReference>
<dbReference type="GO" id="GO:0005634">
    <property type="term" value="C:nucleus"/>
    <property type="evidence" value="ECO:0007669"/>
    <property type="project" value="UniProtKB-SubCell"/>
</dbReference>
<dbReference type="AlphaFoldDB" id="A0A8I5NPR4"/>
<keyword evidence="6" id="KW-0966">Cell projection</keyword>
<dbReference type="GO" id="GO:0010008">
    <property type="term" value="C:endosome membrane"/>
    <property type="evidence" value="ECO:0007669"/>
    <property type="project" value="UniProtKB-SubCell"/>
</dbReference>
<dbReference type="CDD" id="cd07631">
    <property type="entry name" value="BAR_APPL1"/>
    <property type="match status" value="1"/>
</dbReference>
<dbReference type="InterPro" id="IPR027267">
    <property type="entry name" value="AH/BAR_dom_sf"/>
</dbReference>
<evidence type="ECO:0000313" key="12">
    <source>
        <dbReference type="Proteomes" id="UP000028761"/>
    </source>
</evidence>